<protein>
    <submittedName>
        <fullName evidence="2">Uncharacterized protein</fullName>
    </submittedName>
</protein>
<accession>A0A1G1Y7A9</accession>
<gene>
    <name evidence="2" type="ORF">A2663_02120</name>
</gene>
<dbReference type="AlphaFoldDB" id="A0A1G1Y7A9"/>
<proteinExistence type="predicted"/>
<dbReference type="EMBL" id="MHIF01000034">
    <property type="protein sequence ID" value="OGY47457.1"/>
    <property type="molecule type" value="Genomic_DNA"/>
</dbReference>
<feature type="compositionally biased region" description="Polar residues" evidence="1">
    <location>
        <begin position="265"/>
        <end position="274"/>
    </location>
</feature>
<evidence type="ECO:0000313" key="3">
    <source>
        <dbReference type="Proteomes" id="UP000178432"/>
    </source>
</evidence>
<dbReference type="Proteomes" id="UP000178432">
    <property type="component" value="Unassembled WGS sequence"/>
</dbReference>
<evidence type="ECO:0000256" key="1">
    <source>
        <dbReference type="SAM" id="MobiDB-lite"/>
    </source>
</evidence>
<name>A0A1G1Y7A9_9BACT</name>
<sequence length="274" mass="30978">MMFKRFKRMFKRMKEIVPDLSVAAREITNAFIGDRLGELSRGISGQQPAGNAEGPGTRAPAGVQFNWLEKWFSFLFAADEAAALESWATGDLTPNEREILARRLKLIGDPEKVNTLPMRMLRKTFANMTPEVRKQTLKIIASDINDEAVITYLQASGAIDSGVLGMLVELWKVVNTRTIPWLQKKDKAMAAAIEEWDPGAFFKRWDIWKARMDLAMKERRDERGFFRRWGERSGFLARQSLQDYMPPESPEGSLDKEEVAGTITGGTPPSFVSD</sequence>
<feature type="region of interest" description="Disordered" evidence="1">
    <location>
        <begin position="240"/>
        <end position="274"/>
    </location>
</feature>
<reference evidence="2 3" key="1">
    <citation type="journal article" date="2016" name="Nat. Commun.">
        <title>Thousands of microbial genomes shed light on interconnected biogeochemical processes in an aquifer system.</title>
        <authorList>
            <person name="Anantharaman K."/>
            <person name="Brown C.T."/>
            <person name="Hug L.A."/>
            <person name="Sharon I."/>
            <person name="Castelle C.J."/>
            <person name="Probst A.J."/>
            <person name="Thomas B.C."/>
            <person name="Singh A."/>
            <person name="Wilkins M.J."/>
            <person name="Karaoz U."/>
            <person name="Brodie E.L."/>
            <person name="Williams K.H."/>
            <person name="Hubbard S.S."/>
            <person name="Banfield J.F."/>
        </authorList>
    </citation>
    <scope>NUCLEOTIDE SEQUENCE [LARGE SCALE GENOMIC DNA]</scope>
</reference>
<comment type="caution">
    <text evidence="2">The sequence shown here is derived from an EMBL/GenBank/DDBJ whole genome shotgun (WGS) entry which is preliminary data.</text>
</comment>
<evidence type="ECO:0000313" key="2">
    <source>
        <dbReference type="EMBL" id="OGY47457.1"/>
    </source>
</evidence>
<organism evidence="2 3">
    <name type="scientific">Candidatus Buchananbacteria bacterium RIFCSPHIGHO2_01_FULL_46_12</name>
    <dbReference type="NCBI Taxonomy" id="1797536"/>
    <lineage>
        <taxon>Bacteria</taxon>
        <taxon>Candidatus Buchananiibacteriota</taxon>
    </lineage>
</organism>